<protein>
    <submittedName>
        <fullName evidence="1 3">Uncharacterized protein</fullName>
    </submittedName>
</protein>
<organism evidence="1">
    <name type="scientific">Mytilinidion resinicola</name>
    <dbReference type="NCBI Taxonomy" id="574789"/>
    <lineage>
        <taxon>Eukaryota</taxon>
        <taxon>Fungi</taxon>
        <taxon>Dikarya</taxon>
        <taxon>Ascomycota</taxon>
        <taxon>Pezizomycotina</taxon>
        <taxon>Dothideomycetes</taxon>
        <taxon>Pleosporomycetidae</taxon>
        <taxon>Mytilinidiales</taxon>
        <taxon>Mytilinidiaceae</taxon>
        <taxon>Mytilinidion</taxon>
    </lineage>
</organism>
<gene>
    <name evidence="1 3" type="ORF">BDZ99DRAFT_76698</name>
</gene>
<accession>A0A6A6YES7</accession>
<evidence type="ECO:0000313" key="1">
    <source>
        <dbReference type="EMBL" id="KAF2807240.1"/>
    </source>
</evidence>
<reference evidence="3" key="3">
    <citation type="submission" date="2025-04" db="UniProtKB">
        <authorList>
            <consortium name="RefSeq"/>
        </authorList>
    </citation>
    <scope>IDENTIFICATION</scope>
    <source>
        <strain evidence="3">CBS 304.34</strain>
    </source>
</reference>
<dbReference type="EMBL" id="MU003705">
    <property type="protein sequence ID" value="KAF2807240.1"/>
    <property type="molecule type" value="Genomic_DNA"/>
</dbReference>
<proteinExistence type="predicted"/>
<name>A0A6A6YES7_9PEZI</name>
<evidence type="ECO:0000313" key="3">
    <source>
        <dbReference type="RefSeq" id="XP_033574204.1"/>
    </source>
</evidence>
<dbReference type="AlphaFoldDB" id="A0A6A6YES7"/>
<reference evidence="1 3" key="1">
    <citation type="journal article" date="2020" name="Stud. Mycol.">
        <title>101 Dothideomycetes genomes: a test case for predicting lifestyles and emergence of pathogens.</title>
        <authorList>
            <person name="Haridas S."/>
            <person name="Albert R."/>
            <person name="Binder M."/>
            <person name="Bloem J."/>
            <person name="Labutti K."/>
            <person name="Salamov A."/>
            <person name="Andreopoulos B."/>
            <person name="Baker S."/>
            <person name="Barry K."/>
            <person name="Bills G."/>
            <person name="Bluhm B."/>
            <person name="Cannon C."/>
            <person name="Castanera R."/>
            <person name="Culley D."/>
            <person name="Daum C."/>
            <person name="Ezra D."/>
            <person name="Gonzalez J."/>
            <person name="Henrissat B."/>
            <person name="Kuo A."/>
            <person name="Liang C."/>
            <person name="Lipzen A."/>
            <person name="Lutzoni F."/>
            <person name="Magnuson J."/>
            <person name="Mondo S."/>
            <person name="Nolan M."/>
            <person name="Ohm R."/>
            <person name="Pangilinan J."/>
            <person name="Park H.-J."/>
            <person name="Ramirez L."/>
            <person name="Alfaro M."/>
            <person name="Sun H."/>
            <person name="Tritt A."/>
            <person name="Yoshinaga Y."/>
            <person name="Zwiers L.-H."/>
            <person name="Turgeon B."/>
            <person name="Goodwin S."/>
            <person name="Spatafora J."/>
            <person name="Crous P."/>
            <person name="Grigoriev I."/>
        </authorList>
    </citation>
    <scope>NUCLEOTIDE SEQUENCE</scope>
    <source>
        <strain evidence="1 3">CBS 304.34</strain>
    </source>
</reference>
<dbReference type="GeneID" id="54469779"/>
<keyword evidence="2" id="KW-1185">Reference proteome</keyword>
<evidence type="ECO:0000313" key="2">
    <source>
        <dbReference type="Proteomes" id="UP000504636"/>
    </source>
</evidence>
<dbReference type="Proteomes" id="UP000504636">
    <property type="component" value="Unplaced"/>
</dbReference>
<sequence length="82" mass="9307">MTTFKPCSCLFNTTVRGSPATKWLVSQKESQIPPLRTQPRTILYNFRYATAQGILLLAQYHCRGEAQLPGSWSVRRKPNSHA</sequence>
<dbReference type="RefSeq" id="XP_033574204.1">
    <property type="nucleotide sequence ID" value="XM_033728886.1"/>
</dbReference>
<reference evidence="3" key="2">
    <citation type="submission" date="2020-04" db="EMBL/GenBank/DDBJ databases">
        <authorList>
            <consortium name="NCBI Genome Project"/>
        </authorList>
    </citation>
    <scope>NUCLEOTIDE SEQUENCE</scope>
    <source>
        <strain evidence="3">CBS 304.34</strain>
    </source>
</reference>